<feature type="compositionally biased region" description="Polar residues" evidence="1">
    <location>
        <begin position="161"/>
        <end position="175"/>
    </location>
</feature>
<dbReference type="EMBL" id="PYWC01000233">
    <property type="protein sequence ID" value="PWW71593.1"/>
    <property type="molecule type" value="Genomic_DNA"/>
</dbReference>
<dbReference type="OrthoDB" id="5468867at2759"/>
<evidence type="ECO:0000313" key="2">
    <source>
        <dbReference type="EMBL" id="PWW71593.1"/>
    </source>
</evidence>
<gene>
    <name evidence="2" type="ORF">C7212DRAFT_348948</name>
</gene>
<keyword evidence="3" id="KW-1185">Reference proteome</keyword>
<protein>
    <submittedName>
        <fullName evidence="2">Uncharacterized protein</fullName>
    </submittedName>
</protein>
<sequence>MCFGQVFENMPTPQEEGNDALGEVVEIICSSPGREEIRPLVIHTERDGVRCLTIDCGKLSMVWKVEMMQNCRFRRLSLYRRFCRPIRKGTRTSKTFLMPVKIWEGPMCSQIIRLHRLGQLRDLWWNFSILPNPVYRDVLNKRLRESRSGDQGGGSGPAQAEHSSSENCDSMTDVSSPDPRPESPLRLKHKKMRLGARIRPMMRTMTKTMFSRTLYELMYKGRLRIMRKVRMRTMMALRKRSTRVANMLRKVEV</sequence>
<feature type="region of interest" description="Disordered" evidence="1">
    <location>
        <begin position="146"/>
        <end position="187"/>
    </location>
</feature>
<reference evidence="2 3" key="1">
    <citation type="submission" date="2018-03" db="EMBL/GenBank/DDBJ databases">
        <title>Genomes of Pezizomycetes fungi and the evolution of truffles.</title>
        <authorList>
            <person name="Murat C."/>
            <person name="Payen T."/>
            <person name="Noel B."/>
            <person name="Kuo A."/>
            <person name="Martin F.M."/>
        </authorList>
    </citation>
    <scope>NUCLEOTIDE SEQUENCE [LARGE SCALE GENOMIC DNA]</scope>
    <source>
        <strain evidence="2">091103-1</strain>
    </source>
</reference>
<proteinExistence type="predicted"/>
<dbReference type="Proteomes" id="UP000246991">
    <property type="component" value="Unassembled WGS sequence"/>
</dbReference>
<dbReference type="AlphaFoldDB" id="A0A317SAN6"/>
<evidence type="ECO:0000313" key="3">
    <source>
        <dbReference type="Proteomes" id="UP000246991"/>
    </source>
</evidence>
<comment type="caution">
    <text evidence="2">The sequence shown here is derived from an EMBL/GenBank/DDBJ whole genome shotgun (WGS) entry which is preliminary data.</text>
</comment>
<name>A0A317SAN6_9PEZI</name>
<organism evidence="2 3">
    <name type="scientific">Tuber magnatum</name>
    <name type="common">white Piedmont truffle</name>
    <dbReference type="NCBI Taxonomy" id="42249"/>
    <lineage>
        <taxon>Eukaryota</taxon>
        <taxon>Fungi</taxon>
        <taxon>Dikarya</taxon>
        <taxon>Ascomycota</taxon>
        <taxon>Pezizomycotina</taxon>
        <taxon>Pezizomycetes</taxon>
        <taxon>Pezizales</taxon>
        <taxon>Tuberaceae</taxon>
        <taxon>Tuber</taxon>
    </lineage>
</organism>
<evidence type="ECO:0000256" key="1">
    <source>
        <dbReference type="SAM" id="MobiDB-lite"/>
    </source>
</evidence>
<accession>A0A317SAN6</accession>